<name>A0ACC0CSG5_9PEZI</name>
<dbReference type="Proteomes" id="UP001497680">
    <property type="component" value="Unassembled WGS sequence"/>
</dbReference>
<sequence length="275" mass="31809">MPNHYVPVSQEGSDVDEKDVNLFLPIQPTPKSARWSYSLIILAAALVGSICANIFLIYRQFVRPWELFDDLPTQFAGLRRNVPTEILAHSDFDNVNRTIQDAAWGQVDMEPWNGFLALDEDYAIAQGLPHSQRWPWDLSKGVYIMTSSHELHCVHVLREMVNEDHDGVPEAERTWHYPHLMHCLNLLRESVVCHADDTPLYIGRLHKNIHENSPRAGTGTVKMCRDWKRLQEWSRARSACYKPEYWTQPGYSEIDRYKNCPDGAKPWEQVEIVEG</sequence>
<reference evidence="1 2" key="1">
    <citation type="journal article" date="2022" name="New Phytol.">
        <title>Ecological generalism drives hyperdiversity of secondary metabolite gene clusters in xylarialean endophytes.</title>
        <authorList>
            <person name="Franco M.E.E."/>
            <person name="Wisecaver J.H."/>
            <person name="Arnold A.E."/>
            <person name="Ju Y.M."/>
            <person name="Slot J.C."/>
            <person name="Ahrendt S."/>
            <person name="Moore L.P."/>
            <person name="Eastman K.E."/>
            <person name="Scott K."/>
            <person name="Konkel Z."/>
            <person name="Mondo S.J."/>
            <person name="Kuo A."/>
            <person name="Hayes R.D."/>
            <person name="Haridas S."/>
            <person name="Andreopoulos B."/>
            <person name="Riley R."/>
            <person name="LaButti K."/>
            <person name="Pangilinan J."/>
            <person name="Lipzen A."/>
            <person name="Amirebrahimi M."/>
            <person name="Yan J."/>
            <person name="Adam C."/>
            <person name="Keymanesh K."/>
            <person name="Ng V."/>
            <person name="Louie K."/>
            <person name="Northen T."/>
            <person name="Drula E."/>
            <person name="Henrissat B."/>
            <person name="Hsieh H.M."/>
            <person name="Youens-Clark K."/>
            <person name="Lutzoni F."/>
            <person name="Miadlikowska J."/>
            <person name="Eastwood D.C."/>
            <person name="Hamelin R.C."/>
            <person name="Grigoriev I.V."/>
            <person name="U'Ren J.M."/>
        </authorList>
    </citation>
    <scope>NUCLEOTIDE SEQUENCE [LARGE SCALE GENOMIC DNA]</scope>
    <source>
        <strain evidence="1 2">ER1909</strain>
    </source>
</reference>
<proteinExistence type="predicted"/>
<gene>
    <name evidence="1" type="ORF">F4821DRAFT_262979</name>
</gene>
<accession>A0ACC0CSG5</accession>
<dbReference type="EMBL" id="MU394353">
    <property type="protein sequence ID" value="KAI6083362.1"/>
    <property type="molecule type" value="Genomic_DNA"/>
</dbReference>
<evidence type="ECO:0000313" key="2">
    <source>
        <dbReference type="Proteomes" id="UP001497680"/>
    </source>
</evidence>
<protein>
    <submittedName>
        <fullName evidence="1">Uncharacterized protein</fullName>
    </submittedName>
</protein>
<keyword evidence="2" id="KW-1185">Reference proteome</keyword>
<comment type="caution">
    <text evidence="1">The sequence shown here is derived from an EMBL/GenBank/DDBJ whole genome shotgun (WGS) entry which is preliminary data.</text>
</comment>
<evidence type="ECO:0000313" key="1">
    <source>
        <dbReference type="EMBL" id="KAI6083362.1"/>
    </source>
</evidence>
<organism evidence="1 2">
    <name type="scientific">Hypoxylon rubiginosum</name>
    <dbReference type="NCBI Taxonomy" id="110542"/>
    <lineage>
        <taxon>Eukaryota</taxon>
        <taxon>Fungi</taxon>
        <taxon>Dikarya</taxon>
        <taxon>Ascomycota</taxon>
        <taxon>Pezizomycotina</taxon>
        <taxon>Sordariomycetes</taxon>
        <taxon>Xylariomycetidae</taxon>
        <taxon>Xylariales</taxon>
        <taxon>Hypoxylaceae</taxon>
        <taxon>Hypoxylon</taxon>
    </lineage>
</organism>